<evidence type="ECO:0000256" key="1">
    <source>
        <dbReference type="ARBA" id="ARBA00004141"/>
    </source>
</evidence>
<organism evidence="8 9">
    <name type="scientific">Lihuaxuella thermophila</name>
    <dbReference type="NCBI Taxonomy" id="1173111"/>
    <lineage>
        <taxon>Bacteria</taxon>
        <taxon>Bacillati</taxon>
        <taxon>Bacillota</taxon>
        <taxon>Bacilli</taxon>
        <taxon>Bacillales</taxon>
        <taxon>Thermoactinomycetaceae</taxon>
        <taxon>Lihuaxuella</taxon>
    </lineage>
</organism>
<comment type="subcellular location">
    <subcellularLocation>
        <location evidence="1">Membrane</location>
        <topology evidence="1">Multi-pass membrane protein</topology>
    </subcellularLocation>
</comment>
<gene>
    <name evidence="8" type="ORF">SAMN05444955_10815</name>
</gene>
<evidence type="ECO:0000313" key="9">
    <source>
        <dbReference type="Proteomes" id="UP000199695"/>
    </source>
</evidence>
<dbReference type="AlphaFoldDB" id="A0A1H8F5A2"/>
<feature type="domain" description="ResB-like" evidence="7">
    <location>
        <begin position="450"/>
        <end position="533"/>
    </location>
</feature>
<evidence type="ECO:0000259" key="7">
    <source>
        <dbReference type="Pfam" id="PF05140"/>
    </source>
</evidence>
<keyword evidence="2 6" id="KW-0812">Transmembrane</keyword>
<evidence type="ECO:0000256" key="5">
    <source>
        <dbReference type="ARBA" id="ARBA00023136"/>
    </source>
</evidence>
<evidence type="ECO:0000256" key="6">
    <source>
        <dbReference type="SAM" id="Phobius"/>
    </source>
</evidence>
<dbReference type="Proteomes" id="UP000199695">
    <property type="component" value="Unassembled WGS sequence"/>
</dbReference>
<dbReference type="InterPro" id="IPR007816">
    <property type="entry name" value="ResB-like_domain"/>
</dbReference>
<evidence type="ECO:0000256" key="4">
    <source>
        <dbReference type="ARBA" id="ARBA00022989"/>
    </source>
</evidence>
<feature type="transmembrane region" description="Helical" evidence="6">
    <location>
        <begin position="482"/>
        <end position="502"/>
    </location>
</feature>
<protein>
    <submittedName>
        <fullName evidence="8">Cytochrome c biogenesis protein</fullName>
    </submittedName>
</protein>
<dbReference type="EMBL" id="FOCQ01000008">
    <property type="protein sequence ID" value="SEN26776.1"/>
    <property type="molecule type" value="Genomic_DNA"/>
</dbReference>
<sequence>MESIHSILIALVLKRGELQDMIENTKCECGHNNPVGTILCECCGKPLDEALINKETIEKEMRYEGKARRSQAFQSALFDRVWNFFSSVKVAIILIIITLIAAAVGTIFPQEKFISGDPATYYSEQYGIYGELFYKLGLSDMYSSWWFFLLLAMIGISLVVCSLDRVIPLYKALQNQQVIKSPDFISKQRISHREEIDAAEKEAKLNGLADSLAKKLYHVRRDGDAILAEKGRISRWGPYINHIGLIIFLFGVVLRYIPGWYLDEFIWIREGEIKKVPETEYYVKNERAFAELYDQKEIPKGLNVEGPVVKKYQTDAVLYEKDPKTGELKPVHKQSILVNHPLEYKGLSLFQSNFEPGQLDSITLKVTEKKTQKQAGTFTVKLYDLNPNQVYQVGGNLEVRVLEYYPDFALENNRPVTKSQEPNKPAFIFEVREKGESQGERSWVIAGQNLDSLTKENQYAIDLAGINVVNESGLMVRKDRSLPVIFFGGIISMIGLVMGFYWQHRRVWARWKDGMLYIGAHTNKNWFSLRRELQQAARRADIALTLVKD</sequence>
<proteinExistence type="predicted"/>
<feature type="domain" description="ResB-like" evidence="7">
    <location>
        <begin position="88"/>
        <end position="436"/>
    </location>
</feature>
<keyword evidence="4 6" id="KW-1133">Transmembrane helix</keyword>
<accession>A0A1H8F5A2</accession>
<dbReference type="GO" id="GO:0017004">
    <property type="term" value="P:cytochrome complex assembly"/>
    <property type="evidence" value="ECO:0007669"/>
    <property type="project" value="UniProtKB-KW"/>
</dbReference>
<dbReference type="STRING" id="1173111.SAMN05444955_10815"/>
<dbReference type="GO" id="GO:0016020">
    <property type="term" value="C:membrane"/>
    <property type="evidence" value="ECO:0007669"/>
    <property type="project" value="UniProtKB-SubCell"/>
</dbReference>
<keyword evidence="9" id="KW-1185">Reference proteome</keyword>
<evidence type="ECO:0000313" key="8">
    <source>
        <dbReference type="EMBL" id="SEN26776.1"/>
    </source>
</evidence>
<dbReference type="PANTHER" id="PTHR31566">
    <property type="entry name" value="CYTOCHROME C BIOGENESIS PROTEIN CCS1, CHLOROPLASTIC"/>
    <property type="match status" value="1"/>
</dbReference>
<keyword evidence="3" id="KW-0201">Cytochrome c-type biogenesis</keyword>
<evidence type="ECO:0000256" key="2">
    <source>
        <dbReference type="ARBA" id="ARBA00022692"/>
    </source>
</evidence>
<evidence type="ECO:0000256" key="3">
    <source>
        <dbReference type="ARBA" id="ARBA00022748"/>
    </source>
</evidence>
<dbReference type="InterPro" id="IPR023494">
    <property type="entry name" value="Cyt_c_bgen_Ccs1/CcsB/ResB"/>
</dbReference>
<feature type="transmembrane region" description="Helical" evidence="6">
    <location>
        <begin position="239"/>
        <end position="257"/>
    </location>
</feature>
<dbReference type="Pfam" id="PF05140">
    <property type="entry name" value="ResB"/>
    <property type="match status" value="2"/>
</dbReference>
<reference evidence="8 9" key="1">
    <citation type="submission" date="2016-10" db="EMBL/GenBank/DDBJ databases">
        <authorList>
            <person name="de Groot N.N."/>
        </authorList>
    </citation>
    <scope>NUCLEOTIDE SEQUENCE [LARGE SCALE GENOMIC DNA]</scope>
    <source>
        <strain evidence="8 9">DSM 46701</strain>
    </source>
</reference>
<feature type="transmembrane region" description="Helical" evidence="6">
    <location>
        <begin position="90"/>
        <end position="108"/>
    </location>
</feature>
<keyword evidence="5 6" id="KW-0472">Membrane</keyword>
<name>A0A1H8F5A2_9BACL</name>
<feature type="transmembrane region" description="Helical" evidence="6">
    <location>
        <begin position="145"/>
        <end position="163"/>
    </location>
</feature>
<dbReference type="PANTHER" id="PTHR31566:SF0">
    <property type="entry name" value="CYTOCHROME C BIOGENESIS PROTEIN CCS1, CHLOROPLASTIC"/>
    <property type="match status" value="1"/>
</dbReference>